<keyword evidence="1" id="KW-0812">Transmembrane</keyword>
<feature type="transmembrane region" description="Helical" evidence="1">
    <location>
        <begin position="6"/>
        <end position="33"/>
    </location>
</feature>
<feature type="transmembrane region" description="Helical" evidence="1">
    <location>
        <begin position="83"/>
        <end position="106"/>
    </location>
</feature>
<evidence type="ECO:0000313" key="3">
    <source>
        <dbReference type="Proteomes" id="UP000032336"/>
    </source>
</evidence>
<organism evidence="2 3">
    <name type="scientific">Ferrimicrobium acidiphilum DSM 19497</name>
    <dbReference type="NCBI Taxonomy" id="1121877"/>
    <lineage>
        <taxon>Bacteria</taxon>
        <taxon>Bacillati</taxon>
        <taxon>Actinomycetota</taxon>
        <taxon>Acidimicrobiia</taxon>
        <taxon>Acidimicrobiales</taxon>
        <taxon>Acidimicrobiaceae</taxon>
        <taxon>Ferrimicrobium</taxon>
    </lineage>
</organism>
<name>A0A0D8FXA8_9ACTN</name>
<reference evidence="2 3" key="1">
    <citation type="submission" date="2015-01" db="EMBL/GenBank/DDBJ databases">
        <title>Draft genome of the acidophilic iron oxidizer Ferrimicrobium acidiphilum strain T23.</title>
        <authorList>
            <person name="Poehlein A."/>
            <person name="Eisen S."/>
            <person name="Schloemann M."/>
            <person name="Johnson B.D."/>
            <person name="Daniel R."/>
            <person name="Muehling M."/>
        </authorList>
    </citation>
    <scope>NUCLEOTIDE SEQUENCE [LARGE SCALE GENOMIC DNA]</scope>
    <source>
        <strain evidence="2 3">T23</strain>
    </source>
</reference>
<dbReference type="AlphaFoldDB" id="A0A0D8FXA8"/>
<comment type="caution">
    <text evidence="2">The sequence shown here is derived from an EMBL/GenBank/DDBJ whole genome shotgun (WGS) entry which is preliminary data.</text>
</comment>
<keyword evidence="1" id="KW-1133">Transmembrane helix</keyword>
<keyword evidence="3" id="KW-1185">Reference proteome</keyword>
<dbReference type="GeneID" id="78371843"/>
<evidence type="ECO:0000256" key="1">
    <source>
        <dbReference type="SAM" id="Phobius"/>
    </source>
</evidence>
<evidence type="ECO:0000313" key="2">
    <source>
        <dbReference type="EMBL" id="KJE77776.1"/>
    </source>
</evidence>
<accession>A0A0D8FXA8</accession>
<dbReference type="RefSeq" id="WP_035389529.1">
    <property type="nucleotide sequence ID" value="NZ_JQKF01000013.1"/>
</dbReference>
<proteinExistence type="predicted"/>
<keyword evidence="1" id="KW-0472">Membrane</keyword>
<dbReference type="Proteomes" id="UP000032336">
    <property type="component" value="Unassembled WGS sequence"/>
</dbReference>
<protein>
    <submittedName>
        <fullName evidence="2">Uncharacterized protein</fullName>
    </submittedName>
</protein>
<gene>
    <name evidence="2" type="ORF">FEAC_05250</name>
</gene>
<dbReference type="EMBL" id="JXUW01000003">
    <property type="protein sequence ID" value="KJE77776.1"/>
    <property type="molecule type" value="Genomic_DNA"/>
</dbReference>
<sequence length="121" mass="12560">MTRGYWSIVCVLLGVFAVALANAVGLWWLGYLIGAVLAIWIRPSLAGLAVLLGWGAGFMQSAIGDNLSGSARVVALLAGLPASLGPALVAIALILAFLEGWLPAILARRVLTIARRPKAAN</sequence>